<proteinExistence type="predicted"/>
<comment type="caution">
    <text evidence="1">The sequence shown here is derived from an EMBL/GenBank/DDBJ whole genome shotgun (WGS) entry which is preliminary data.</text>
</comment>
<dbReference type="PANTHER" id="PTHR31307">
    <property type="entry name" value="TRIHELIX TRANSCRIPTION FACTOR ASIL2"/>
    <property type="match status" value="1"/>
</dbReference>
<dbReference type="PANTHER" id="PTHR31307:SF43">
    <property type="entry name" value="TRIHELIX TRANSCRIPTION FACTOR ASIL2-LIKE"/>
    <property type="match status" value="1"/>
</dbReference>
<keyword evidence="2" id="KW-1185">Reference proteome</keyword>
<sequence length="60" mass="7060">MQEETLSLIEAYRKSWYELYRGYLRMIDWDAVAATVGIHCPRASPAKTSAQCRHKMEKLR</sequence>
<dbReference type="Proteomes" id="UP001188597">
    <property type="component" value="Unassembled WGS sequence"/>
</dbReference>
<gene>
    <name evidence="1" type="ORF">RJ639_009549</name>
</gene>
<evidence type="ECO:0000313" key="1">
    <source>
        <dbReference type="EMBL" id="KAK3013996.1"/>
    </source>
</evidence>
<name>A0AA89AWG0_9ASTE</name>
<dbReference type="AlphaFoldDB" id="A0AA89AWG0"/>
<dbReference type="EMBL" id="JAVXUP010001254">
    <property type="protein sequence ID" value="KAK3013996.1"/>
    <property type="molecule type" value="Genomic_DNA"/>
</dbReference>
<protein>
    <submittedName>
        <fullName evidence="1">Uncharacterized protein</fullName>
    </submittedName>
</protein>
<dbReference type="InterPro" id="IPR044823">
    <property type="entry name" value="ASIL1/2-like"/>
</dbReference>
<evidence type="ECO:0000313" key="2">
    <source>
        <dbReference type="Proteomes" id="UP001188597"/>
    </source>
</evidence>
<organism evidence="1 2">
    <name type="scientific">Escallonia herrerae</name>
    <dbReference type="NCBI Taxonomy" id="1293975"/>
    <lineage>
        <taxon>Eukaryota</taxon>
        <taxon>Viridiplantae</taxon>
        <taxon>Streptophyta</taxon>
        <taxon>Embryophyta</taxon>
        <taxon>Tracheophyta</taxon>
        <taxon>Spermatophyta</taxon>
        <taxon>Magnoliopsida</taxon>
        <taxon>eudicotyledons</taxon>
        <taxon>Gunneridae</taxon>
        <taxon>Pentapetalae</taxon>
        <taxon>asterids</taxon>
        <taxon>campanulids</taxon>
        <taxon>Escalloniales</taxon>
        <taxon>Escalloniaceae</taxon>
        <taxon>Escallonia</taxon>
    </lineage>
</organism>
<accession>A0AA89AWG0</accession>
<reference evidence="1" key="1">
    <citation type="submission" date="2022-12" db="EMBL/GenBank/DDBJ databases">
        <title>Draft genome assemblies for two species of Escallonia (Escalloniales).</title>
        <authorList>
            <person name="Chanderbali A."/>
            <person name="Dervinis C."/>
            <person name="Anghel I."/>
            <person name="Soltis D."/>
            <person name="Soltis P."/>
            <person name="Zapata F."/>
        </authorList>
    </citation>
    <scope>NUCLEOTIDE SEQUENCE</scope>
    <source>
        <strain evidence="1">UCBG64.0493</strain>
        <tissue evidence="1">Leaf</tissue>
    </source>
</reference>